<dbReference type="GO" id="GO:0005829">
    <property type="term" value="C:cytosol"/>
    <property type="evidence" value="ECO:0007669"/>
    <property type="project" value="UniProtKB-SubCell"/>
</dbReference>
<keyword evidence="7" id="KW-0021">Allosteric enzyme</keyword>
<evidence type="ECO:0000256" key="13">
    <source>
        <dbReference type="ARBA" id="ARBA00022840"/>
    </source>
</evidence>
<dbReference type="EC" id="2.7.1.-" evidence="23"/>
<evidence type="ECO:0000256" key="23">
    <source>
        <dbReference type="RuleBase" id="RU362007"/>
    </source>
</evidence>
<dbReference type="InterPro" id="IPR001312">
    <property type="entry name" value="Hexokinase"/>
</dbReference>
<comment type="similarity">
    <text evidence="5 23">Belongs to the hexokinase family.</text>
</comment>
<keyword evidence="14" id="KW-0007">Acetylation</keyword>
<organism evidence="25 26">
    <name type="scientific">Poecilia mexicana</name>
    <dbReference type="NCBI Taxonomy" id="48701"/>
    <lineage>
        <taxon>Eukaryota</taxon>
        <taxon>Metazoa</taxon>
        <taxon>Chordata</taxon>
        <taxon>Craniata</taxon>
        <taxon>Vertebrata</taxon>
        <taxon>Euteleostomi</taxon>
        <taxon>Actinopterygii</taxon>
        <taxon>Neopterygii</taxon>
        <taxon>Teleostei</taxon>
        <taxon>Neoteleostei</taxon>
        <taxon>Acanthomorphata</taxon>
        <taxon>Ovalentaria</taxon>
        <taxon>Atherinomorphae</taxon>
        <taxon>Cyprinodontiformes</taxon>
        <taxon>Poeciliidae</taxon>
        <taxon>Poeciliinae</taxon>
        <taxon>Poecilia</taxon>
    </lineage>
</organism>
<evidence type="ECO:0000256" key="5">
    <source>
        <dbReference type="ARBA" id="ARBA00009225"/>
    </source>
</evidence>
<dbReference type="STRING" id="48701.ENSPMEP00000008216"/>
<reference evidence="25" key="1">
    <citation type="submission" date="2025-08" db="UniProtKB">
        <authorList>
            <consortium name="Ensembl"/>
        </authorList>
    </citation>
    <scope>IDENTIFICATION</scope>
</reference>
<dbReference type="GO" id="GO:0001678">
    <property type="term" value="P:intracellular glucose homeostasis"/>
    <property type="evidence" value="ECO:0007669"/>
    <property type="project" value="InterPro"/>
</dbReference>
<dbReference type="KEGG" id="pmei:106927437"/>
<dbReference type="Proteomes" id="UP000261480">
    <property type="component" value="Unplaced"/>
</dbReference>
<keyword evidence="9" id="KW-0677">Repeat</keyword>
<keyword evidence="16" id="KW-0472">Membrane</keyword>
<accession>A0A3B3WZK0</accession>
<dbReference type="InterPro" id="IPR022672">
    <property type="entry name" value="Hexokinase_N"/>
</dbReference>
<dbReference type="Gene3D" id="3.30.420.40">
    <property type="match status" value="1"/>
</dbReference>
<dbReference type="FunFam" id="3.30.420.40:FF:000805">
    <property type="entry name" value="Hexokinase-2"/>
    <property type="match status" value="1"/>
</dbReference>
<evidence type="ECO:0000256" key="8">
    <source>
        <dbReference type="ARBA" id="ARBA00022679"/>
    </source>
</evidence>
<evidence type="ECO:0000313" key="26">
    <source>
        <dbReference type="Proteomes" id="UP000261480"/>
    </source>
</evidence>
<comment type="pathway">
    <text evidence="4">Carbohydrate metabolism; hexose metabolism.</text>
</comment>
<evidence type="ECO:0000256" key="11">
    <source>
        <dbReference type="ARBA" id="ARBA00022777"/>
    </source>
</evidence>
<keyword evidence="17 23" id="KW-0324">Glycolysis</keyword>
<dbReference type="GO" id="GO:0008865">
    <property type="term" value="F:fructokinase activity"/>
    <property type="evidence" value="ECO:0007669"/>
    <property type="project" value="TreeGrafter"/>
</dbReference>
<dbReference type="UniPathway" id="UPA00242"/>
<dbReference type="Pfam" id="PF00349">
    <property type="entry name" value="Hexokinase_1"/>
    <property type="match status" value="1"/>
</dbReference>
<evidence type="ECO:0000313" key="25">
    <source>
        <dbReference type="Ensembl" id="ENSPMEP00000008216.1"/>
    </source>
</evidence>
<comment type="subunit">
    <text evidence="20">Monomer. Interacts with TIGAR; the interaction increases hexokinase activity in a hypoxia- and HIF1A-dependent manner.</text>
</comment>
<keyword evidence="10 23" id="KW-0547">Nucleotide-binding</keyword>
<evidence type="ECO:0000256" key="21">
    <source>
        <dbReference type="ARBA" id="ARBA00047905"/>
    </source>
</evidence>
<evidence type="ECO:0000256" key="12">
    <source>
        <dbReference type="ARBA" id="ARBA00022787"/>
    </source>
</evidence>
<dbReference type="GO" id="GO:0004340">
    <property type="term" value="F:glucokinase activity"/>
    <property type="evidence" value="ECO:0007669"/>
    <property type="project" value="TreeGrafter"/>
</dbReference>
<proteinExistence type="inferred from homology"/>
<dbReference type="GO" id="GO:0005536">
    <property type="term" value="F:D-glucose binding"/>
    <property type="evidence" value="ECO:0007669"/>
    <property type="project" value="InterPro"/>
</dbReference>
<evidence type="ECO:0000256" key="2">
    <source>
        <dbReference type="ARBA" id="ARBA00004514"/>
    </source>
</evidence>
<dbReference type="RefSeq" id="XP_014858494.1">
    <property type="nucleotide sequence ID" value="XM_015003008.1"/>
</dbReference>
<evidence type="ECO:0000256" key="3">
    <source>
        <dbReference type="ARBA" id="ARBA00004888"/>
    </source>
</evidence>
<comment type="pathway">
    <text evidence="3">Carbohydrate degradation; glycolysis; D-glyceraldehyde 3-phosphate and glycerone phosphate from D-glucose: step 1/4.</text>
</comment>
<evidence type="ECO:0000256" key="7">
    <source>
        <dbReference type="ARBA" id="ARBA00022533"/>
    </source>
</evidence>
<dbReference type="SUPFAM" id="SSF53067">
    <property type="entry name" value="Actin-like ATPase domain"/>
    <property type="match status" value="1"/>
</dbReference>
<comment type="function">
    <text evidence="19">Catalyzes the phosphorylation of hexose, such as D-glucose and D-fructose, to hexose 6-phosphate (D-glucose 6-phosphate and D-fructose 6-phosphate, respectively). Mediates the initial step of glycolysis by catalyzing phosphorylation of D-glucose to D-glucose 6-phosphate. Plays a key role in maintaining the integrity of the outer mitochondrial membrane by preventing the release of apoptogenic molecules from the intermembrane space and subsequent apoptosis.</text>
</comment>
<evidence type="ECO:0000256" key="20">
    <source>
        <dbReference type="ARBA" id="ARBA00047013"/>
    </source>
</evidence>
<keyword evidence="12" id="KW-1000">Mitochondrion outer membrane</keyword>
<sequence>MLASNLSAELHDDQAQKVDKYLHQFHLSDKTLMELSMRFRREMDKGLCRDTNPTAAVKMLPTYVLSTPDGTEQGEFLALDLGGSNFRILLVKVKGNGDQKVEMESQIYDIPDLVMRGSGSDLFDHIADCLADFLEKMGIKDKKLPLGFTFSFPCLQTKLDESVLISWTKGFRLSGVEGNDVVSLLRKSIKKRGVKENNTFGHKTVIPRHGSVSPKRLWGFGGIVVDHFYRTALDSTRTTQLFMNCVIV</sequence>
<keyword evidence="6" id="KW-0963">Cytoplasm</keyword>
<evidence type="ECO:0000256" key="14">
    <source>
        <dbReference type="ARBA" id="ARBA00022990"/>
    </source>
</evidence>
<dbReference type="GO" id="GO:0006006">
    <property type="term" value="P:glucose metabolic process"/>
    <property type="evidence" value="ECO:0007669"/>
    <property type="project" value="TreeGrafter"/>
</dbReference>
<keyword evidence="26" id="KW-1185">Reference proteome</keyword>
<evidence type="ECO:0000256" key="17">
    <source>
        <dbReference type="ARBA" id="ARBA00023152"/>
    </source>
</evidence>
<reference evidence="25" key="2">
    <citation type="submission" date="2025-09" db="UniProtKB">
        <authorList>
            <consortium name="Ensembl"/>
        </authorList>
    </citation>
    <scope>IDENTIFICATION</scope>
</reference>
<dbReference type="InterPro" id="IPR019807">
    <property type="entry name" value="Hexokinase_BS"/>
</dbReference>
<protein>
    <recommendedName>
        <fullName evidence="23">Phosphotransferase</fullName>
        <ecNumber evidence="23">2.7.1.-</ecNumber>
    </recommendedName>
</protein>
<evidence type="ECO:0000256" key="10">
    <source>
        <dbReference type="ARBA" id="ARBA00022741"/>
    </source>
</evidence>
<dbReference type="Ensembl" id="ENSPMET00000002825.1">
    <property type="protein sequence ID" value="ENSPMEP00000008216.1"/>
    <property type="gene ID" value="ENSPMEG00000009928.1"/>
</dbReference>
<evidence type="ECO:0000256" key="19">
    <source>
        <dbReference type="ARBA" id="ARBA00046097"/>
    </source>
</evidence>
<comment type="catalytic activity">
    <reaction evidence="21">
        <text>D-fructose + ATP = D-fructose 6-phosphate + ADP + H(+)</text>
        <dbReference type="Rhea" id="RHEA:16125"/>
        <dbReference type="ChEBI" id="CHEBI:15378"/>
        <dbReference type="ChEBI" id="CHEBI:30616"/>
        <dbReference type="ChEBI" id="CHEBI:37721"/>
        <dbReference type="ChEBI" id="CHEBI:61527"/>
        <dbReference type="ChEBI" id="CHEBI:456216"/>
        <dbReference type="EC" id="2.7.1.1"/>
    </reaction>
    <physiologicalReaction direction="left-to-right" evidence="21">
        <dbReference type="Rhea" id="RHEA:16126"/>
    </physiologicalReaction>
</comment>
<comment type="subcellular location">
    <subcellularLocation>
        <location evidence="2">Cytoplasm</location>
        <location evidence="2">Cytosol</location>
    </subcellularLocation>
    <subcellularLocation>
        <location evidence="1">Mitochondrion outer membrane</location>
        <topology evidence="1">Peripheral membrane protein</topology>
    </subcellularLocation>
</comment>
<dbReference type="GO" id="GO:0005524">
    <property type="term" value="F:ATP binding"/>
    <property type="evidence" value="ECO:0007669"/>
    <property type="project" value="UniProtKB-UniRule"/>
</dbReference>
<evidence type="ECO:0000259" key="24">
    <source>
        <dbReference type="Pfam" id="PF00349"/>
    </source>
</evidence>
<evidence type="ECO:0000256" key="1">
    <source>
        <dbReference type="ARBA" id="ARBA00004450"/>
    </source>
</evidence>
<name>A0A3B3WZK0_9TELE</name>
<dbReference type="GeneID" id="106927437"/>
<dbReference type="PROSITE" id="PS51748">
    <property type="entry name" value="HEXOKINASE_2"/>
    <property type="match status" value="1"/>
</dbReference>
<evidence type="ECO:0000256" key="22">
    <source>
        <dbReference type="ARBA" id="ARBA00048160"/>
    </source>
</evidence>
<comment type="catalytic activity">
    <reaction evidence="18">
        <text>a D-hexose + ATP = a D-hexose 6-phosphate + ADP + H(+)</text>
        <dbReference type="Rhea" id="RHEA:22740"/>
        <dbReference type="ChEBI" id="CHEBI:4194"/>
        <dbReference type="ChEBI" id="CHEBI:15378"/>
        <dbReference type="ChEBI" id="CHEBI:30616"/>
        <dbReference type="ChEBI" id="CHEBI:229467"/>
        <dbReference type="ChEBI" id="CHEBI:456216"/>
        <dbReference type="EC" id="2.7.1.1"/>
    </reaction>
    <physiologicalReaction direction="left-to-right" evidence="18">
        <dbReference type="Rhea" id="RHEA:22741"/>
    </physiologicalReaction>
</comment>
<evidence type="ECO:0000256" key="4">
    <source>
        <dbReference type="ARBA" id="ARBA00005028"/>
    </source>
</evidence>
<dbReference type="PANTHER" id="PTHR19443">
    <property type="entry name" value="HEXOKINASE"/>
    <property type="match status" value="1"/>
</dbReference>
<evidence type="ECO:0000256" key="15">
    <source>
        <dbReference type="ARBA" id="ARBA00023128"/>
    </source>
</evidence>
<evidence type="ECO:0000256" key="16">
    <source>
        <dbReference type="ARBA" id="ARBA00023136"/>
    </source>
</evidence>
<dbReference type="Gene3D" id="3.40.367.20">
    <property type="match status" value="1"/>
</dbReference>
<keyword evidence="11 23" id="KW-0418">Kinase</keyword>
<comment type="catalytic activity">
    <reaction evidence="22">
        <text>D-glucose + ATP = D-glucose 6-phosphate + ADP + H(+)</text>
        <dbReference type="Rhea" id="RHEA:17825"/>
        <dbReference type="ChEBI" id="CHEBI:4167"/>
        <dbReference type="ChEBI" id="CHEBI:15378"/>
        <dbReference type="ChEBI" id="CHEBI:30616"/>
        <dbReference type="ChEBI" id="CHEBI:61548"/>
        <dbReference type="ChEBI" id="CHEBI:456216"/>
        <dbReference type="EC" id="2.7.1.1"/>
    </reaction>
    <physiologicalReaction direction="left-to-right" evidence="22">
        <dbReference type="Rhea" id="RHEA:17826"/>
    </physiologicalReaction>
</comment>
<keyword evidence="8 23" id="KW-0808">Transferase</keyword>
<feature type="domain" description="Hexokinase N-terminal" evidence="24">
    <location>
        <begin position="18"/>
        <end position="194"/>
    </location>
</feature>
<keyword evidence="15" id="KW-0496">Mitochondrion</keyword>
<dbReference type="PRINTS" id="PR00475">
    <property type="entry name" value="HEXOKINASE"/>
</dbReference>
<dbReference type="GO" id="GO:0005741">
    <property type="term" value="C:mitochondrial outer membrane"/>
    <property type="evidence" value="ECO:0007669"/>
    <property type="project" value="UniProtKB-SubCell"/>
</dbReference>
<dbReference type="GO" id="GO:0006096">
    <property type="term" value="P:glycolytic process"/>
    <property type="evidence" value="ECO:0007669"/>
    <property type="project" value="UniProtKB-KW"/>
</dbReference>
<dbReference type="InterPro" id="IPR043129">
    <property type="entry name" value="ATPase_NBD"/>
</dbReference>
<dbReference type="AlphaFoldDB" id="A0A3B3WZK0"/>
<evidence type="ECO:0000256" key="9">
    <source>
        <dbReference type="ARBA" id="ARBA00022737"/>
    </source>
</evidence>
<dbReference type="PANTHER" id="PTHR19443:SF4">
    <property type="entry name" value="HEXOKINASE-2"/>
    <property type="match status" value="1"/>
</dbReference>
<keyword evidence="13 23" id="KW-0067">ATP-binding</keyword>
<dbReference type="PROSITE" id="PS00378">
    <property type="entry name" value="HEXOKINASE_1"/>
    <property type="match status" value="1"/>
</dbReference>
<evidence type="ECO:0000256" key="6">
    <source>
        <dbReference type="ARBA" id="ARBA00022490"/>
    </source>
</evidence>
<evidence type="ECO:0000256" key="18">
    <source>
        <dbReference type="ARBA" id="ARBA00044613"/>
    </source>
</evidence>